<feature type="repeat" description="WD" evidence="8">
    <location>
        <begin position="677"/>
        <end position="718"/>
    </location>
</feature>
<comment type="similarity">
    <text evidence="2">Belongs to the WD repeat EMAP family.</text>
</comment>
<evidence type="ECO:0000313" key="14">
    <source>
        <dbReference type="Proteomes" id="UP000242450"/>
    </source>
</evidence>
<dbReference type="InterPro" id="IPR015943">
    <property type="entry name" value="WD40/YVTN_repeat-like_dom_sf"/>
</dbReference>
<dbReference type="SUPFAM" id="SSF50998">
    <property type="entry name" value="Quinoprotein alcohol dehydrogenase-like"/>
    <property type="match status" value="1"/>
</dbReference>
<keyword evidence="3" id="KW-0963">Cytoplasm</keyword>
<comment type="subcellular location">
    <subcellularLocation>
        <location evidence="1">Cytoplasm</location>
        <location evidence="1">Cytoskeleton</location>
    </subcellularLocation>
</comment>
<evidence type="ECO:0000256" key="3">
    <source>
        <dbReference type="ARBA" id="ARBA00022490"/>
    </source>
</evidence>
<dbReference type="Proteomes" id="UP000242450">
    <property type="component" value="Chromosome 4"/>
</dbReference>
<feature type="repeat" description="WD" evidence="8">
    <location>
        <begin position="631"/>
        <end position="672"/>
    </location>
</feature>
<keyword evidence="14" id="KW-1185">Reference proteome</keyword>
<dbReference type="OrthoDB" id="47802at2759"/>
<feature type="region of interest" description="Disordered" evidence="10">
    <location>
        <begin position="103"/>
        <end position="174"/>
    </location>
</feature>
<dbReference type="PROSITE" id="PS50294">
    <property type="entry name" value="WD_REPEATS_REGION"/>
    <property type="match status" value="1"/>
</dbReference>
<evidence type="ECO:0000259" key="12">
    <source>
        <dbReference type="Pfam" id="PF23414"/>
    </source>
</evidence>
<evidence type="ECO:0000256" key="2">
    <source>
        <dbReference type="ARBA" id="ARBA00006489"/>
    </source>
</evidence>
<keyword evidence="6" id="KW-0677">Repeat</keyword>
<evidence type="ECO:0000256" key="5">
    <source>
        <dbReference type="ARBA" id="ARBA00022701"/>
    </source>
</evidence>
<feature type="repeat" description="WD" evidence="8">
    <location>
        <begin position="512"/>
        <end position="543"/>
    </location>
</feature>
<dbReference type="PROSITE" id="PS50082">
    <property type="entry name" value="WD_REPEATS_2"/>
    <property type="match status" value="3"/>
</dbReference>
<dbReference type="Gene3D" id="2.130.10.10">
    <property type="entry name" value="YVTN repeat-like/Quinoprotein amine dehydrogenase"/>
    <property type="match status" value="3"/>
</dbReference>
<accession>A0A212DEE0</accession>
<evidence type="ECO:0000256" key="1">
    <source>
        <dbReference type="ARBA" id="ARBA00004245"/>
    </source>
</evidence>
<protein>
    <submittedName>
        <fullName evidence="13">Uncharacterized protein</fullName>
    </submittedName>
</protein>
<dbReference type="GO" id="GO:0005874">
    <property type="term" value="C:microtubule"/>
    <property type="evidence" value="ECO:0007669"/>
    <property type="project" value="UniProtKB-KW"/>
</dbReference>
<keyword evidence="5" id="KW-0493">Microtubule</keyword>
<organism evidence="13 14">
    <name type="scientific">Cervus elaphus hippelaphus</name>
    <name type="common">European red deer</name>
    <dbReference type="NCBI Taxonomy" id="46360"/>
    <lineage>
        <taxon>Eukaryota</taxon>
        <taxon>Metazoa</taxon>
        <taxon>Chordata</taxon>
        <taxon>Craniata</taxon>
        <taxon>Vertebrata</taxon>
        <taxon>Euteleostomi</taxon>
        <taxon>Mammalia</taxon>
        <taxon>Eutheria</taxon>
        <taxon>Laurasiatheria</taxon>
        <taxon>Artiodactyla</taxon>
        <taxon>Ruminantia</taxon>
        <taxon>Pecora</taxon>
        <taxon>Cervidae</taxon>
        <taxon>Cervinae</taxon>
        <taxon>Cervus</taxon>
    </lineage>
</organism>
<reference evidence="13 14" key="1">
    <citation type="journal article" date="2018" name="Mol. Genet. Genomics">
        <title>The red deer Cervus elaphus genome CerEla1.0: sequencing, annotating, genes, and chromosomes.</title>
        <authorList>
            <person name="Bana N.A."/>
            <person name="Nyiri A."/>
            <person name="Nagy J."/>
            <person name="Frank K."/>
            <person name="Nagy T."/>
            <person name="Steger V."/>
            <person name="Schiller M."/>
            <person name="Lakatos P."/>
            <person name="Sugar L."/>
            <person name="Horn P."/>
            <person name="Barta E."/>
            <person name="Orosz L."/>
        </authorList>
    </citation>
    <scope>NUCLEOTIDE SEQUENCE [LARGE SCALE GENOMIC DNA]</scope>
    <source>
        <strain evidence="13">Hungarian</strain>
    </source>
</reference>
<dbReference type="GO" id="GO:0008017">
    <property type="term" value="F:microtubule binding"/>
    <property type="evidence" value="ECO:0007669"/>
    <property type="project" value="TreeGrafter"/>
</dbReference>
<dbReference type="Pfam" id="PF23414">
    <property type="entry name" value="Beta-prop_EML_2"/>
    <property type="match status" value="1"/>
</dbReference>
<keyword evidence="4 8" id="KW-0853">WD repeat</keyword>
<evidence type="ECO:0000259" key="11">
    <source>
        <dbReference type="Pfam" id="PF23409"/>
    </source>
</evidence>
<dbReference type="GO" id="GO:0000226">
    <property type="term" value="P:microtubule cytoskeleton organization"/>
    <property type="evidence" value="ECO:0007669"/>
    <property type="project" value="TreeGrafter"/>
</dbReference>
<feature type="coiled-coil region" evidence="9">
    <location>
        <begin position="38"/>
        <end position="79"/>
    </location>
</feature>
<evidence type="ECO:0000256" key="4">
    <source>
        <dbReference type="ARBA" id="ARBA00022574"/>
    </source>
</evidence>
<keyword evidence="9" id="KW-0175">Coiled coil</keyword>
<sequence length="779" mass="84474">MAERGPAFCGLYDTSSLLQYCNDDNLSGTSGMEVDDRVSALEQRLQLQEDELAVLKAALADALRRLRACEEQGAALRARGTPKGRAPPRLGTTASVCQLLKGLPTRTPLNGSGPPRRVGGYATSPSSPKKEATSGRSSARRYLSPERLASVRREDPRSRTTSSSSNCSAKKEGKTKEVIFSMAEEGSVKMFLRGRPVPMLIPEELVPTYSLDTRSELPSRRFKLDWVYPFTLISSSRSSHPHPPPPQSGRDRSPSVGLQLEGGSLYRRWDFPGIYDPLGISSYGYRGRDCRANLYLLPTGEIVYFVASVAVLYSVEEQRQRHYLGHNDDIKCLAVHPDMVTIATGQVAGTTKEGKPLPPHVRIWDSVSLSTLHVLGLGVFDRAVCCVGFSKSNGGNLLCAVDESNDHVLSVWDWAKETKVVDVKCSNEAVLVATFHPTDPTVLITCGKSHIYFWNLEGGSLSKRQGLFEKYEKPKYVLCVTFLEGGDVVTGDSGGNLYVWGKGGNRITQAVLGAHDGGVFGLCALRDGTLVSGGGRDRRVVLWGSDYSKLQEVEDFGPVRTVAEGRGDTLYVGTTRNSILQGSVHTGFSLLVQDPARSAGFHPSGSVLAIGTVTGRWLLLDTETHDLVAIHTDGNEQISVVSFSPDGAYLAVGSHDNLVYVYTVDQGGRKVSRLGKCSGHSSFITHLDWAQDSSCFVTNSGDYEILYWDSSTCKQITTAETVRNVEWATATCVLGFGVFGIWSEGADGTDINAVARSHDGNVALTTGGKDTSVLQWRVV</sequence>
<evidence type="ECO:0000256" key="10">
    <source>
        <dbReference type="SAM" id="MobiDB-lite"/>
    </source>
</evidence>
<evidence type="ECO:0000313" key="13">
    <source>
        <dbReference type="EMBL" id="OWK16504.1"/>
    </source>
</evidence>
<name>A0A212DEE0_CEREH</name>
<gene>
    <name evidence="13" type="ORF">Celaphus_00004621</name>
</gene>
<feature type="domain" description="EML-like first beta-propeller" evidence="11">
    <location>
        <begin position="319"/>
        <end position="582"/>
    </location>
</feature>
<evidence type="ECO:0000256" key="8">
    <source>
        <dbReference type="PROSITE-ProRule" id="PRU00221"/>
    </source>
</evidence>
<feature type="domain" description="EML-like second beta-propeller" evidence="12">
    <location>
        <begin position="592"/>
        <end position="763"/>
    </location>
</feature>
<dbReference type="InterPro" id="IPR011047">
    <property type="entry name" value="Quinoprotein_ADH-like_sf"/>
</dbReference>
<dbReference type="FunFam" id="2.130.10.10:FF:000011">
    <property type="entry name" value="Echinoderm microtubule-associated protein-like 2 isoform 1"/>
    <property type="match status" value="1"/>
</dbReference>
<dbReference type="EMBL" id="MKHE01000004">
    <property type="protein sequence ID" value="OWK16504.1"/>
    <property type="molecule type" value="Genomic_DNA"/>
</dbReference>
<keyword evidence="7" id="KW-0206">Cytoskeleton</keyword>
<dbReference type="PANTHER" id="PTHR13720:SF50">
    <property type="entry name" value="ECHINODERM MICROTUBULE-ASSOCIATED PROTEIN-LIKE 2"/>
    <property type="match status" value="1"/>
</dbReference>
<dbReference type="InterPro" id="IPR001680">
    <property type="entry name" value="WD40_rpt"/>
</dbReference>
<dbReference type="CDD" id="cd21948">
    <property type="entry name" value="TD_EMAP2"/>
    <property type="match status" value="1"/>
</dbReference>
<comment type="caution">
    <text evidence="13">The sequence shown here is derived from an EMBL/GenBank/DDBJ whole genome shotgun (WGS) entry which is preliminary data.</text>
</comment>
<dbReference type="Pfam" id="PF03451">
    <property type="entry name" value="HELP"/>
    <property type="match status" value="1"/>
</dbReference>
<evidence type="ECO:0000256" key="6">
    <source>
        <dbReference type="ARBA" id="ARBA00022737"/>
    </source>
</evidence>
<feature type="compositionally biased region" description="Basic and acidic residues" evidence="10">
    <location>
        <begin position="149"/>
        <end position="158"/>
    </location>
</feature>
<dbReference type="InterPro" id="IPR055442">
    <property type="entry name" value="Beta-prop_EML-like_2nd"/>
</dbReference>
<evidence type="ECO:0000256" key="7">
    <source>
        <dbReference type="ARBA" id="ARBA00023212"/>
    </source>
</evidence>
<dbReference type="GO" id="GO:0072686">
    <property type="term" value="C:mitotic spindle"/>
    <property type="evidence" value="ECO:0007669"/>
    <property type="project" value="TreeGrafter"/>
</dbReference>
<feature type="region of interest" description="Disordered" evidence="10">
    <location>
        <begin position="236"/>
        <end position="257"/>
    </location>
</feature>
<dbReference type="Pfam" id="PF23409">
    <property type="entry name" value="Beta-prop_EML"/>
    <property type="match status" value="1"/>
</dbReference>
<dbReference type="AlphaFoldDB" id="A0A212DEE0"/>
<dbReference type="InterPro" id="IPR005108">
    <property type="entry name" value="HELP"/>
</dbReference>
<dbReference type="InterPro" id="IPR050630">
    <property type="entry name" value="WD_repeat_EMAP"/>
</dbReference>
<evidence type="ECO:0000256" key="9">
    <source>
        <dbReference type="SAM" id="Coils"/>
    </source>
</evidence>
<dbReference type="SMART" id="SM00320">
    <property type="entry name" value="WD40"/>
    <property type="match status" value="9"/>
</dbReference>
<dbReference type="InterPro" id="IPR055439">
    <property type="entry name" value="Beta-prop_EML_1st"/>
</dbReference>
<proteinExistence type="inferred from homology"/>
<dbReference type="PANTHER" id="PTHR13720">
    <property type="entry name" value="WD-40 REPEAT PROTEIN"/>
    <property type="match status" value="1"/>
</dbReference>